<evidence type="ECO:0000256" key="2">
    <source>
        <dbReference type="PROSITE-ProRule" id="PRU10038"/>
    </source>
</evidence>
<dbReference type="EMBL" id="JBDFQZ010000003">
    <property type="protein sequence ID" value="KAK9742250.1"/>
    <property type="molecule type" value="Genomic_DNA"/>
</dbReference>
<protein>
    <recommendedName>
        <fullName evidence="3">Alpha/beta hydrolase fold-3 domain-containing protein</fullName>
    </recommendedName>
</protein>
<reference evidence="4" key="1">
    <citation type="submission" date="2024-03" db="EMBL/GenBank/DDBJ databases">
        <title>WGS assembly of Saponaria officinalis var. Norfolk2.</title>
        <authorList>
            <person name="Jenkins J."/>
            <person name="Shu S."/>
            <person name="Grimwood J."/>
            <person name="Barry K."/>
            <person name="Goodstein D."/>
            <person name="Schmutz J."/>
            <person name="Leebens-Mack J."/>
            <person name="Osbourn A."/>
        </authorList>
    </citation>
    <scope>NUCLEOTIDE SEQUENCE [LARGE SCALE GENOMIC DNA]</scope>
    <source>
        <strain evidence="4">JIC</strain>
    </source>
</reference>
<dbReference type="Pfam" id="PF07859">
    <property type="entry name" value="Abhydrolase_3"/>
    <property type="match status" value="1"/>
</dbReference>
<dbReference type="Proteomes" id="UP001443914">
    <property type="component" value="Unassembled WGS sequence"/>
</dbReference>
<dbReference type="SUPFAM" id="SSF53474">
    <property type="entry name" value="alpha/beta-Hydrolases"/>
    <property type="match status" value="1"/>
</dbReference>
<proteinExistence type="inferred from homology"/>
<dbReference type="InterPro" id="IPR013094">
    <property type="entry name" value="AB_hydrolase_3"/>
</dbReference>
<gene>
    <name evidence="4" type="ORF">RND81_03G158800</name>
</gene>
<dbReference type="AlphaFoldDB" id="A0AAW1M824"/>
<organism evidence="4 5">
    <name type="scientific">Saponaria officinalis</name>
    <name type="common">Common soapwort</name>
    <name type="synonym">Lychnis saponaria</name>
    <dbReference type="NCBI Taxonomy" id="3572"/>
    <lineage>
        <taxon>Eukaryota</taxon>
        <taxon>Viridiplantae</taxon>
        <taxon>Streptophyta</taxon>
        <taxon>Embryophyta</taxon>
        <taxon>Tracheophyta</taxon>
        <taxon>Spermatophyta</taxon>
        <taxon>Magnoliopsida</taxon>
        <taxon>eudicotyledons</taxon>
        <taxon>Gunneridae</taxon>
        <taxon>Pentapetalae</taxon>
        <taxon>Caryophyllales</taxon>
        <taxon>Caryophyllaceae</taxon>
        <taxon>Caryophylleae</taxon>
        <taxon>Saponaria</taxon>
    </lineage>
</organism>
<evidence type="ECO:0000256" key="1">
    <source>
        <dbReference type="ARBA" id="ARBA00010515"/>
    </source>
</evidence>
<dbReference type="InterPro" id="IPR050466">
    <property type="entry name" value="Carboxylest/Gibb_receptor"/>
</dbReference>
<dbReference type="PROSITE" id="PS01174">
    <property type="entry name" value="LIPASE_GDXG_SER"/>
    <property type="match status" value="1"/>
</dbReference>
<keyword evidence="5" id="KW-1185">Reference proteome</keyword>
<evidence type="ECO:0000259" key="3">
    <source>
        <dbReference type="Pfam" id="PF07859"/>
    </source>
</evidence>
<dbReference type="InterPro" id="IPR033140">
    <property type="entry name" value="Lipase_GDXG_put_SER_AS"/>
</dbReference>
<evidence type="ECO:0000313" key="5">
    <source>
        <dbReference type="Proteomes" id="UP001443914"/>
    </source>
</evidence>
<dbReference type="PANTHER" id="PTHR23024:SF635">
    <property type="entry name" value="OS07G0162700 PROTEIN"/>
    <property type="match status" value="1"/>
</dbReference>
<evidence type="ECO:0000313" key="4">
    <source>
        <dbReference type="EMBL" id="KAK9742250.1"/>
    </source>
</evidence>
<accession>A0AAW1M824</accession>
<dbReference type="GO" id="GO:0016787">
    <property type="term" value="F:hydrolase activity"/>
    <property type="evidence" value="ECO:0007669"/>
    <property type="project" value="InterPro"/>
</dbReference>
<feature type="domain" description="Alpha/beta hydrolase fold-3" evidence="3">
    <location>
        <begin position="70"/>
        <end position="287"/>
    </location>
</feature>
<feature type="active site" evidence="2">
    <location>
        <position position="154"/>
    </location>
</feature>
<name>A0AAW1M824_SAPOF</name>
<dbReference type="PANTHER" id="PTHR23024">
    <property type="entry name" value="ARYLACETAMIDE DEACETYLASE"/>
    <property type="match status" value="1"/>
</dbReference>
<comment type="caution">
    <text evidence="4">The sequence shown here is derived from an EMBL/GenBank/DDBJ whole genome shotgun (WGS) entry which is preliminary data.</text>
</comment>
<dbReference type="Gene3D" id="3.40.50.1820">
    <property type="entry name" value="alpha/beta hydrolase"/>
    <property type="match status" value="1"/>
</dbReference>
<sequence>MSLIAEAPRFLQVFSDGSVKRFHPHIALPSPESCELYRSRDVNIDLSKGIIGRMFFPNTPTIITNKLPILVYFHGGGFCIGSTTWLNYHVFLGHLASEANLIILSVNYRLAPENRLPIAYLDGYDSLKWLIENQNSDPWLKQGDLSRVFLSGDSAGANIAHNVAINVIKNELSGIKITGLLLTHPFFGSENRTIQEMENENGNEVKMNDMFWKLSIPEGLTRDYFGCNFENNEVDEGEWGRFPSVMVFVAGLDFLMERGVMYVEYLRKKNVKDVKLVEAKDEGHIFHIYNPQCEATCLLRCQMSDFINRF</sequence>
<dbReference type="InterPro" id="IPR029058">
    <property type="entry name" value="AB_hydrolase_fold"/>
</dbReference>
<comment type="similarity">
    <text evidence="1">Belongs to the 'GDXG' lipolytic enzyme family.</text>
</comment>